<keyword evidence="5" id="KW-0539">Nucleus</keyword>
<dbReference type="Pfam" id="PF02362">
    <property type="entry name" value="B3"/>
    <property type="match status" value="1"/>
</dbReference>
<evidence type="ECO:0000256" key="1">
    <source>
        <dbReference type="ARBA" id="ARBA00004123"/>
    </source>
</evidence>
<gene>
    <name evidence="7" type="ORF">COLO4_05304</name>
</gene>
<dbReference type="Gene3D" id="2.40.330.10">
    <property type="entry name" value="DNA-binding pseudobarrel domain"/>
    <property type="match status" value="2"/>
</dbReference>
<dbReference type="SUPFAM" id="SSF101936">
    <property type="entry name" value="DNA-binding pseudobarrel domain"/>
    <property type="match status" value="2"/>
</dbReference>
<dbReference type="PANTHER" id="PTHR31391">
    <property type="entry name" value="B3 DOMAIN-CONTAINING PROTEIN OS11G0197600-RELATED"/>
    <property type="match status" value="1"/>
</dbReference>
<dbReference type="InterPro" id="IPR003340">
    <property type="entry name" value="B3_DNA-bd"/>
</dbReference>
<reference evidence="8" key="1">
    <citation type="submission" date="2013-09" db="EMBL/GenBank/DDBJ databases">
        <title>Corchorus olitorius genome sequencing.</title>
        <authorList>
            <person name="Alam M."/>
            <person name="Haque M.S."/>
            <person name="Islam M.S."/>
            <person name="Emdad E.M."/>
            <person name="Islam M.M."/>
            <person name="Ahmed B."/>
            <person name="Halim A."/>
            <person name="Hossen Q.M.M."/>
            <person name="Hossain M.Z."/>
            <person name="Ahmed R."/>
            <person name="Khan M.M."/>
            <person name="Islam R."/>
            <person name="Rashid M.M."/>
            <person name="Khan S.A."/>
            <person name="Rahman M.S."/>
            <person name="Alam M."/>
            <person name="Yahiya A.S."/>
            <person name="Khan M.S."/>
            <person name="Azam M.S."/>
            <person name="Haque T."/>
            <person name="Lashkar M.Z.H."/>
            <person name="Akhand A.I."/>
            <person name="Morshed G."/>
            <person name="Roy S."/>
            <person name="Uddin K.S."/>
            <person name="Rabeya T."/>
            <person name="Hossain A.S."/>
            <person name="Chowdhury A."/>
            <person name="Snigdha A.R."/>
            <person name="Mortoza M.S."/>
            <person name="Matin S.A."/>
            <person name="Hoque S.M.E."/>
            <person name="Islam M.K."/>
            <person name="Roy D.K."/>
            <person name="Haider R."/>
            <person name="Moosa M.M."/>
            <person name="Elias S.M."/>
            <person name="Hasan A.M."/>
            <person name="Jahan S."/>
            <person name="Shafiuddin M."/>
            <person name="Mahmood N."/>
            <person name="Shommy N.S."/>
        </authorList>
    </citation>
    <scope>NUCLEOTIDE SEQUENCE [LARGE SCALE GENOMIC DNA]</scope>
    <source>
        <strain evidence="8">cv. O-4</strain>
    </source>
</reference>
<feature type="domain" description="TF-B3" evidence="6">
    <location>
        <begin position="264"/>
        <end position="299"/>
    </location>
</feature>
<evidence type="ECO:0000256" key="5">
    <source>
        <dbReference type="ARBA" id="ARBA00023242"/>
    </source>
</evidence>
<evidence type="ECO:0000256" key="4">
    <source>
        <dbReference type="ARBA" id="ARBA00023163"/>
    </source>
</evidence>
<dbReference type="OrthoDB" id="10349117at2759"/>
<proteinExistence type="predicted"/>
<dbReference type="AlphaFoldDB" id="A0A1R3KRE9"/>
<sequence length="299" mass="33505">MSEDGASWDDPVLNISSDWSDAMHVENASVNSHYWNALDSFYVSFNRTLANLDRLALVLPSKAVPFFKTNMPVHTIIVDHHESITNVKLSLIDGKIVILDGWHDFVVSHNLQLRDLLCFSVYNDDCMFVKIYCPCRTEVVEFPSCGVHNGCVHTMSSNNHIPPVEHSTPSFVPRARYHGPSSSSPSELSDLLFTDSNIPKDALQFTAIYPCFARCISNLTDDLHLPSCLCSFLPSGCTLVTLEVIGGHSSSVIYYNNEYGALSSTGWRYFVEANKLKLMDSCVFEIKGHRSISVHIFRF</sequence>
<evidence type="ECO:0000259" key="6">
    <source>
        <dbReference type="PROSITE" id="PS50863"/>
    </source>
</evidence>
<evidence type="ECO:0000313" key="8">
    <source>
        <dbReference type="Proteomes" id="UP000187203"/>
    </source>
</evidence>
<evidence type="ECO:0000313" key="7">
    <source>
        <dbReference type="EMBL" id="OMP09608.1"/>
    </source>
</evidence>
<evidence type="ECO:0000256" key="3">
    <source>
        <dbReference type="ARBA" id="ARBA00023125"/>
    </source>
</evidence>
<dbReference type="GO" id="GO:0003677">
    <property type="term" value="F:DNA binding"/>
    <property type="evidence" value="ECO:0007669"/>
    <property type="project" value="UniProtKB-KW"/>
</dbReference>
<evidence type="ECO:0000256" key="2">
    <source>
        <dbReference type="ARBA" id="ARBA00023015"/>
    </source>
</evidence>
<dbReference type="Proteomes" id="UP000187203">
    <property type="component" value="Unassembled WGS sequence"/>
</dbReference>
<comment type="caution">
    <text evidence="7">The sequence shown here is derived from an EMBL/GenBank/DDBJ whole genome shotgun (WGS) entry which is preliminary data.</text>
</comment>
<dbReference type="CDD" id="cd10017">
    <property type="entry name" value="B3_DNA"/>
    <property type="match status" value="1"/>
</dbReference>
<name>A0A1R3KRE9_9ROSI</name>
<keyword evidence="8" id="KW-1185">Reference proteome</keyword>
<comment type="subcellular location">
    <subcellularLocation>
        <location evidence="1">Nucleus</location>
    </subcellularLocation>
</comment>
<organism evidence="7 8">
    <name type="scientific">Corchorus olitorius</name>
    <dbReference type="NCBI Taxonomy" id="93759"/>
    <lineage>
        <taxon>Eukaryota</taxon>
        <taxon>Viridiplantae</taxon>
        <taxon>Streptophyta</taxon>
        <taxon>Embryophyta</taxon>
        <taxon>Tracheophyta</taxon>
        <taxon>Spermatophyta</taxon>
        <taxon>Magnoliopsida</taxon>
        <taxon>eudicotyledons</taxon>
        <taxon>Gunneridae</taxon>
        <taxon>Pentapetalae</taxon>
        <taxon>rosids</taxon>
        <taxon>malvids</taxon>
        <taxon>Malvales</taxon>
        <taxon>Malvaceae</taxon>
        <taxon>Grewioideae</taxon>
        <taxon>Apeibeae</taxon>
        <taxon>Corchorus</taxon>
    </lineage>
</organism>
<dbReference type="GO" id="GO:0005634">
    <property type="term" value="C:nucleus"/>
    <property type="evidence" value="ECO:0007669"/>
    <property type="project" value="UniProtKB-SubCell"/>
</dbReference>
<keyword evidence="2" id="KW-0805">Transcription regulation</keyword>
<dbReference type="InterPro" id="IPR015300">
    <property type="entry name" value="DNA-bd_pseudobarrel_sf"/>
</dbReference>
<keyword evidence="4" id="KW-0804">Transcription</keyword>
<accession>A0A1R3KRE9</accession>
<dbReference type="EMBL" id="AWUE01012296">
    <property type="protein sequence ID" value="OMP09608.1"/>
    <property type="molecule type" value="Genomic_DNA"/>
</dbReference>
<protein>
    <recommendedName>
        <fullName evidence="6">TF-B3 domain-containing protein</fullName>
    </recommendedName>
</protein>
<dbReference type="InterPro" id="IPR044837">
    <property type="entry name" value="REM16-like"/>
</dbReference>
<dbReference type="PROSITE" id="PS50863">
    <property type="entry name" value="B3"/>
    <property type="match status" value="1"/>
</dbReference>
<keyword evidence="3" id="KW-0238">DNA-binding</keyword>